<dbReference type="AlphaFoldDB" id="A0A7W9YBN8"/>
<comment type="similarity">
    <text evidence="1">Belongs to the LysR transcriptional regulatory family.</text>
</comment>
<proteinExistence type="inferred from homology"/>
<dbReference type="GO" id="GO:0003700">
    <property type="term" value="F:DNA-binding transcription factor activity"/>
    <property type="evidence" value="ECO:0007669"/>
    <property type="project" value="InterPro"/>
</dbReference>
<dbReference type="Pfam" id="PF03466">
    <property type="entry name" value="LysR_substrate"/>
    <property type="match status" value="1"/>
</dbReference>
<keyword evidence="3 6" id="KW-0238">DNA-binding</keyword>
<evidence type="ECO:0000256" key="3">
    <source>
        <dbReference type="ARBA" id="ARBA00023125"/>
    </source>
</evidence>
<dbReference type="InterPro" id="IPR036388">
    <property type="entry name" value="WH-like_DNA-bd_sf"/>
</dbReference>
<organism evidence="6 7">
    <name type="scientific">Rhizobium wenxiniae</name>
    <dbReference type="NCBI Taxonomy" id="1737357"/>
    <lineage>
        <taxon>Bacteria</taxon>
        <taxon>Pseudomonadati</taxon>
        <taxon>Pseudomonadota</taxon>
        <taxon>Alphaproteobacteria</taxon>
        <taxon>Hyphomicrobiales</taxon>
        <taxon>Rhizobiaceae</taxon>
        <taxon>Rhizobium/Agrobacterium group</taxon>
        <taxon>Rhizobium</taxon>
    </lineage>
</organism>
<keyword evidence="7" id="KW-1185">Reference proteome</keyword>
<evidence type="ECO:0000256" key="1">
    <source>
        <dbReference type="ARBA" id="ARBA00009437"/>
    </source>
</evidence>
<accession>A0A7W9YBN8</accession>
<comment type="caution">
    <text evidence="6">The sequence shown here is derived from an EMBL/GenBank/DDBJ whole genome shotgun (WGS) entry which is preliminary data.</text>
</comment>
<reference evidence="6 7" key="1">
    <citation type="submission" date="2020-08" db="EMBL/GenBank/DDBJ databases">
        <title>Genomic Encyclopedia of Type Strains, Phase IV (KMG-IV): sequencing the most valuable type-strain genomes for metagenomic binning, comparative biology and taxonomic classification.</title>
        <authorList>
            <person name="Goeker M."/>
        </authorList>
    </citation>
    <scope>NUCLEOTIDE SEQUENCE [LARGE SCALE GENOMIC DNA]</scope>
    <source>
        <strain evidence="6 7">DSM 100734</strain>
    </source>
</reference>
<protein>
    <submittedName>
        <fullName evidence="6">DNA-binding transcriptional LysR family regulator</fullName>
    </submittedName>
</protein>
<dbReference type="SUPFAM" id="SSF53850">
    <property type="entry name" value="Periplasmic binding protein-like II"/>
    <property type="match status" value="1"/>
</dbReference>
<dbReference type="Gene3D" id="1.10.10.10">
    <property type="entry name" value="Winged helix-like DNA-binding domain superfamily/Winged helix DNA-binding domain"/>
    <property type="match status" value="1"/>
</dbReference>
<dbReference type="Pfam" id="PF00126">
    <property type="entry name" value="HTH_1"/>
    <property type="match status" value="1"/>
</dbReference>
<dbReference type="PANTHER" id="PTHR30346:SF28">
    <property type="entry name" value="HTH-TYPE TRANSCRIPTIONAL REGULATOR CYNR"/>
    <property type="match status" value="1"/>
</dbReference>
<feature type="domain" description="HTH lysR-type" evidence="5">
    <location>
        <begin position="1"/>
        <end position="58"/>
    </location>
</feature>
<evidence type="ECO:0000256" key="4">
    <source>
        <dbReference type="ARBA" id="ARBA00023163"/>
    </source>
</evidence>
<sequence>MDIRFIESLLAVIETGSITAAARRQNLTPAAVSQRVQTLEKLIGSALLARGAHSARPTETCLALMPRMRHLIAEAKVLIAEAAGGELSGELAIGAISTALTGMMPAVLKKFAGTAPDLRLKISPGTSDMLYEAVLSSELDAAILVKPPFAIPKSMRIHALRRERLMLLSKHAVDSNAIGTTLMGEPYLRYDPGSWGGRMAALFTEERNLQPDIFCDLDGLEAIAILVANGIGNSLVPAWAGFQPQGLFVTEVDDDGRYDREIVLLRSSQPRRPKALDIFHRTLVETID</sequence>
<evidence type="ECO:0000313" key="7">
    <source>
        <dbReference type="Proteomes" id="UP000547879"/>
    </source>
</evidence>
<dbReference type="Proteomes" id="UP000547879">
    <property type="component" value="Unassembled WGS sequence"/>
</dbReference>
<gene>
    <name evidence="6" type="ORF">HNQ72_005409</name>
</gene>
<dbReference type="SUPFAM" id="SSF46785">
    <property type="entry name" value="Winged helix' DNA-binding domain"/>
    <property type="match status" value="1"/>
</dbReference>
<dbReference type="Gene3D" id="3.40.190.10">
    <property type="entry name" value="Periplasmic binding protein-like II"/>
    <property type="match status" value="2"/>
</dbReference>
<dbReference type="EMBL" id="JACHEG010000010">
    <property type="protein sequence ID" value="MBB6165561.1"/>
    <property type="molecule type" value="Genomic_DNA"/>
</dbReference>
<evidence type="ECO:0000313" key="6">
    <source>
        <dbReference type="EMBL" id="MBB6165561.1"/>
    </source>
</evidence>
<evidence type="ECO:0000256" key="2">
    <source>
        <dbReference type="ARBA" id="ARBA00023015"/>
    </source>
</evidence>
<name>A0A7W9YBN8_9HYPH</name>
<keyword evidence="2" id="KW-0805">Transcription regulation</keyword>
<keyword evidence="4" id="KW-0804">Transcription</keyword>
<dbReference type="RefSeq" id="WP_183996958.1">
    <property type="nucleotide sequence ID" value="NZ_BMHW01000011.1"/>
</dbReference>
<dbReference type="GO" id="GO:0003677">
    <property type="term" value="F:DNA binding"/>
    <property type="evidence" value="ECO:0007669"/>
    <property type="project" value="UniProtKB-KW"/>
</dbReference>
<dbReference type="PANTHER" id="PTHR30346">
    <property type="entry name" value="TRANSCRIPTIONAL DUAL REGULATOR HCAR-RELATED"/>
    <property type="match status" value="1"/>
</dbReference>
<dbReference type="InterPro" id="IPR000847">
    <property type="entry name" value="LysR_HTH_N"/>
</dbReference>
<evidence type="ECO:0000259" key="5">
    <source>
        <dbReference type="PROSITE" id="PS50931"/>
    </source>
</evidence>
<dbReference type="InterPro" id="IPR036390">
    <property type="entry name" value="WH_DNA-bd_sf"/>
</dbReference>
<dbReference type="GO" id="GO:0032993">
    <property type="term" value="C:protein-DNA complex"/>
    <property type="evidence" value="ECO:0007669"/>
    <property type="project" value="TreeGrafter"/>
</dbReference>
<dbReference type="PROSITE" id="PS50931">
    <property type="entry name" value="HTH_LYSR"/>
    <property type="match status" value="1"/>
</dbReference>
<dbReference type="InterPro" id="IPR005119">
    <property type="entry name" value="LysR_subst-bd"/>
</dbReference>